<feature type="signal peptide" evidence="1">
    <location>
        <begin position="1"/>
        <end position="43"/>
    </location>
</feature>
<dbReference type="EMBL" id="DVLP01000209">
    <property type="protein sequence ID" value="HIT75291.1"/>
    <property type="molecule type" value="Genomic_DNA"/>
</dbReference>
<reference evidence="3" key="2">
    <citation type="journal article" date="2021" name="PeerJ">
        <title>Extensive microbial diversity within the chicken gut microbiome revealed by metagenomics and culture.</title>
        <authorList>
            <person name="Gilroy R."/>
            <person name="Ravi A."/>
            <person name="Getino M."/>
            <person name="Pursley I."/>
            <person name="Horton D.L."/>
            <person name="Alikhan N.F."/>
            <person name="Baker D."/>
            <person name="Gharbi K."/>
            <person name="Hall N."/>
            <person name="Watson M."/>
            <person name="Adriaenssens E.M."/>
            <person name="Foster-Nyarko E."/>
            <person name="Jarju S."/>
            <person name="Secka A."/>
            <person name="Antonio M."/>
            <person name="Oren A."/>
            <person name="Chaudhuri R.R."/>
            <person name="La Ragione R."/>
            <person name="Hildebrand F."/>
            <person name="Pallen M.J."/>
        </authorList>
    </citation>
    <scope>NUCLEOTIDE SEQUENCE</scope>
    <source>
        <strain evidence="3">ChiGjej1B1-24693</strain>
    </source>
</reference>
<reference evidence="3" key="1">
    <citation type="submission" date="2020-10" db="EMBL/GenBank/DDBJ databases">
        <authorList>
            <person name="Gilroy R."/>
        </authorList>
    </citation>
    <scope>NUCLEOTIDE SEQUENCE</scope>
    <source>
        <strain evidence="3">ChiGjej1B1-24693</strain>
    </source>
</reference>
<protein>
    <recommendedName>
        <fullName evidence="2">P68 RBP/TagC-like beta-propeller domain-containing protein</fullName>
    </recommendedName>
</protein>
<evidence type="ECO:0000313" key="4">
    <source>
        <dbReference type="Proteomes" id="UP000886842"/>
    </source>
</evidence>
<dbReference type="Pfam" id="PF21311">
    <property type="entry name" value="Phage_RBD_prop"/>
    <property type="match status" value="1"/>
</dbReference>
<evidence type="ECO:0000313" key="3">
    <source>
        <dbReference type="EMBL" id="HIT75291.1"/>
    </source>
</evidence>
<dbReference type="Proteomes" id="UP000886842">
    <property type="component" value="Unassembled WGS sequence"/>
</dbReference>
<comment type="caution">
    <text evidence="3">The sequence shown here is derived from an EMBL/GenBank/DDBJ whole genome shotgun (WGS) entry which is preliminary data.</text>
</comment>
<sequence length="449" mass="47597">MSTQSQPSRSSTGIRASRRSLLGAGLVSGAAGLMAGTAPPADAAPVAAPARLPAVADGIESDELRPRFVTRLRPGGKDAQVVQCVCKDTDSGEYYMTQNIAASGQDYRSLRITRCSAAGRYIDEMVCVAGGHGDTLSITRDDDGRLWCWFTWDVDDETGKEIYDFVRVPYAAGATVKRQDSEVVSVAKFDEPSGVKSVFAIDQAGDRMVVRKDWGNDYSAPSTYILRKLSDVMADKDEVLATVKTKGGRPPEGPGTAQAFCTLDDHLYVSYGSSTLDSGIFSIQRYGWTSGENDGAIDLSDLGRQVDGEFPSDAHETEGISTYRDAAGRPALILCMGTGAIRLRQAKVYSLAPPEVDVDQGAPLEGLVASIQSGTATVTPSAADADTSLEVEFPYGMPGTPVVQVTPQSNCRVWVTKPTGTGCTIWVNSSDGDDVVVGWIAHSPAQLGG</sequence>
<feature type="domain" description="P68 RBP/TagC-like beta-propeller" evidence="2">
    <location>
        <begin position="81"/>
        <end position="350"/>
    </location>
</feature>
<proteinExistence type="predicted"/>
<dbReference type="InterPro" id="IPR006311">
    <property type="entry name" value="TAT_signal"/>
</dbReference>
<keyword evidence="1" id="KW-0732">Signal</keyword>
<accession>A0A9D1GXI1</accession>
<dbReference type="AlphaFoldDB" id="A0A9D1GXI1"/>
<evidence type="ECO:0000256" key="1">
    <source>
        <dbReference type="SAM" id="SignalP"/>
    </source>
</evidence>
<gene>
    <name evidence="3" type="ORF">IAA98_06885</name>
</gene>
<dbReference type="InterPro" id="IPR048799">
    <property type="entry name" value="P68_RBP_TagC-like_beta-prop"/>
</dbReference>
<evidence type="ECO:0000259" key="2">
    <source>
        <dbReference type="Pfam" id="PF21311"/>
    </source>
</evidence>
<name>A0A9D1GXI1_9ACTN</name>
<organism evidence="3 4">
    <name type="scientific">Candidatus Avipropionibacterium avicola</name>
    <dbReference type="NCBI Taxonomy" id="2840701"/>
    <lineage>
        <taxon>Bacteria</taxon>
        <taxon>Bacillati</taxon>
        <taxon>Actinomycetota</taxon>
        <taxon>Actinomycetes</taxon>
        <taxon>Propionibacteriales</taxon>
        <taxon>Propionibacteriaceae</taxon>
        <taxon>Propionibacteriaceae incertae sedis</taxon>
        <taxon>Candidatus Avipropionibacterium</taxon>
    </lineage>
</organism>
<dbReference type="PROSITE" id="PS51318">
    <property type="entry name" value="TAT"/>
    <property type="match status" value="1"/>
</dbReference>
<feature type="chain" id="PRO_5039115930" description="P68 RBP/TagC-like beta-propeller domain-containing protein" evidence="1">
    <location>
        <begin position="44"/>
        <end position="449"/>
    </location>
</feature>